<keyword evidence="6 9" id="KW-0472">Membrane</keyword>
<dbReference type="EMBL" id="CP023004">
    <property type="protein sequence ID" value="AWI08419.1"/>
    <property type="molecule type" value="Genomic_DNA"/>
</dbReference>
<evidence type="ECO:0000256" key="6">
    <source>
        <dbReference type="ARBA" id="ARBA00023136"/>
    </source>
</evidence>
<evidence type="ECO:0000256" key="2">
    <source>
        <dbReference type="ARBA" id="ARBA00005811"/>
    </source>
</evidence>
<dbReference type="InterPro" id="IPR003400">
    <property type="entry name" value="ExbD"/>
</dbReference>
<reference evidence="10 11" key="1">
    <citation type="journal article" date="2018" name="Syst. Appl. Microbiol.">
        <title>Ereboglobus luteus gen. nov. sp. nov. from cockroach guts, and new insights into the oxygen relationship of the genera Opitutus and Didymococcus (Verrucomicrobia: Opitutaceae).</title>
        <authorList>
            <person name="Tegtmeier D."/>
            <person name="Belitz A."/>
            <person name="Radek R."/>
            <person name="Heimerl T."/>
            <person name="Brune A."/>
        </authorList>
    </citation>
    <scope>NUCLEOTIDE SEQUENCE [LARGE SCALE GENOMIC DNA]</scope>
    <source>
        <strain evidence="10 11">Ho45</strain>
    </source>
</reference>
<feature type="transmembrane region" description="Helical" evidence="9">
    <location>
        <begin position="85"/>
        <end position="107"/>
    </location>
</feature>
<name>A0A2U8E0Q0_9BACT</name>
<dbReference type="GO" id="GO:0022857">
    <property type="term" value="F:transmembrane transporter activity"/>
    <property type="evidence" value="ECO:0007669"/>
    <property type="project" value="InterPro"/>
</dbReference>
<dbReference type="GO" id="GO:0005886">
    <property type="term" value="C:plasma membrane"/>
    <property type="evidence" value="ECO:0007669"/>
    <property type="project" value="UniProtKB-SubCell"/>
</dbReference>
<dbReference type="Proteomes" id="UP000244896">
    <property type="component" value="Chromosome"/>
</dbReference>
<evidence type="ECO:0000256" key="8">
    <source>
        <dbReference type="SAM" id="MobiDB-lite"/>
    </source>
</evidence>
<feature type="compositionally biased region" description="Basic residues" evidence="8">
    <location>
        <begin position="12"/>
        <end position="21"/>
    </location>
</feature>
<keyword evidence="7" id="KW-0653">Protein transport</keyword>
<proteinExistence type="inferred from homology"/>
<feature type="compositionally biased region" description="Polar residues" evidence="8">
    <location>
        <begin position="27"/>
        <end position="38"/>
    </location>
</feature>
<feature type="region of interest" description="Disordered" evidence="8">
    <location>
        <begin position="1"/>
        <end position="42"/>
    </location>
</feature>
<organism evidence="10 11">
    <name type="scientific">Ereboglobus luteus</name>
    <dbReference type="NCBI Taxonomy" id="1796921"/>
    <lineage>
        <taxon>Bacteria</taxon>
        <taxon>Pseudomonadati</taxon>
        <taxon>Verrucomicrobiota</taxon>
        <taxon>Opitutia</taxon>
        <taxon>Opitutales</taxon>
        <taxon>Opitutaceae</taxon>
        <taxon>Ereboglobus</taxon>
    </lineage>
</organism>
<dbReference type="KEGG" id="elut:CKA38_03370"/>
<evidence type="ECO:0000256" key="3">
    <source>
        <dbReference type="ARBA" id="ARBA00022475"/>
    </source>
</evidence>
<sequence length="223" mass="24489">MNTKARALTAARRPRKARQQRAKSENKTNSPPSIQSPGSPRDIATRECVRRSPFTRHPPPFFNAMITRPLDLNSKLSPPPRSYDWVHFVNLTLIAMFFLFFGSRFILSPAIVVKSSDFQLPSRPADRVSYVPGTTVVSIKANGQIFADTGIVSHAQLEAWLAEKIKNSPDASLLVRADAAVTIEEVSRIADLAGEIGFKVSILANPEKQSPPSFRPSGPQAGQ</sequence>
<evidence type="ECO:0000256" key="5">
    <source>
        <dbReference type="ARBA" id="ARBA00022989"/>
    </source>
</evidence>
<gene>
    <name evidence="10" type="ORF">CKA38_03370</name>
</gene>
<dbReference type="GO" id="GO:0015031">
    <property type="term" value="P:protein transport"/>
    <property type="evidence" value="ECO:0007669"/>
    <property type="project" value="UniProtKB-KW"/>
</dbReference>
<comment type="subcellular location">
    <subcellularLocation>
        <location evidence="1">Cell membrane</location>
        <topology evidence="1">Single-pass membrane protein</topology>
    </subcellularLocation>
    <subcellularLocation>
        <location evidence="7">Cell membrane</location>
        <topology evidence="7">Single-pass type II membrane protein</topology>
    </subcellularLocation>
</comment>
<evidence type="ECO:0008006" key="12">
    <source>
        <dbReference type="Google" id="ProtNLM"/>
    </source>
</evidence>
<evidence type="ECO:0000256" key="4">
    <source>
        <dbReference type="ARBA" id="ARBA00022692"/>
    </source>
</evidence>
<evidence type="ECO:0000256" key="9">
    <source>
        <dbReference type="SAM" id="Phobius"/>
    </source>
</evidence>
<keyword evidence="4 7" id="KW-0812">Transmembrane</keyword>
<evidence type="ECO:0000313" key="11">
    <source>
        <dbReference type="Proteomes" id="UP000244896"/>
    </source>
</evidence>
<dbReference type="AlphaFoldDB" id="A0A2U8E0Q0"/>
<dbReference type="Gene3D" id="3.30.420.270">
    <property type="match status" value="1"/>
</dbReference>
<evidence type="ECO:0000256" key="1">
    <source>
        <dbReference type="ARBA" id="ARBA00004162"/>
    </source>
</evidence>
<protein>
    <recommendedName>
        <fullName evidence="12">Biopolymer transporter ExbD</fullName>
    </recommendedName>
</protein>
<evidence type="ECO:0000313" key="10">
    <source>
        <dbReference type="EMBL" id="AWI08419.1"/>
    </source>
</evidence>
<keyword evidence="5 9" id="KW-1133">Transmembrane helix</keyword>
<dbReference type="OrthoDB" id="195649at2"/>
<accession>A0A2U8E0Q0</accession>
<keyword evidence="7" id="KW-0813">Transport</keyword>
<keyword evidence="11" id="KW-1185">Reference proteome</keyword>
<keyword evidence="3" id="KW-1003">Cell membrane</keyword>
<evidence type="ECO:0000256" key="7">
    <source>
        <dbReference type="RuleBase" id="RU003879"/>
    </source>
</evidence>
<dbReference type="Pfam" id="PF02472">
    <property type="entry name" value="ExbD"/>
    <property type="match status" value="1"/>
</dbReference>
<comment type="similarity">
    <text evidence="2 7">Belongs to the ExbD/TolR family.</text>
</comment>